<proteinExistence type="predicted"/>
<gene>
    <name evidence="1" type="ORF">WR25_25130</name>
</gene>
<organism evidence="1 2">
    <name type="scientific">Diploscapter pachys</name>
    <dbReference type="NCBI Taxonomy" id="2018661"/>
    <lineage>
        <taxon>Eukaryota</taxon>
        <taxon>Metazoa</taxon>
        <taxon>Ecdysozoa</taxon>
        <taxon>Nematoda</taxon>
        <taxon>Chromadorea</taxon>
        <taxon>Rhabditida</taxon>
        <taxon>Rhabditina</taxon>
        <taxon>Rhabditomorpha</taxon>
        <taxon>Rhabditoidea</taxon>
        <taxon>Rhabditidae</taxon>
        <taxon>Diploscapter</taxon>
    </lineage>
</organism>
<accession>A0A2A2LVT7</accession>
<evidence type="ECO:0000313" key="1">
    <source>
        <dbReference type="EMBL" id="PAV90288.1"/>
    </source>
</evidence>
<dbReference type="AlphaFoldDB" id="A0A2A2LVT7"/>
<dbReference type="Proteomes" id="UP000218231">
    <property type="component" value="Unassembled WGS sequence"/>
</dbReference>
<evidence type="ECO:0000313" key="2">
    <source>
        <dbReference type="Proteomes" id="UP000218231"/>
    </source>
</evidence>
<sequence>MNSLMRAGTAESNPAMSSMPASVGSAIVNFVAVIPITIRRASNSYAQSIDIVADSVDIPGLVEGQLNQVVTESNALHERLLSEADQRQGCRGHAAGQVRSRNGLSHRARHVECEAESLSSRGSIDEGLVEGLLKGVIDLRVDMPVILPIDHAVPHRSSPSSGLVLAGVLGDHLTILHEGKQVGRNAADLVHHREGRCVQSGDVVSISLDDVAIVGIQIRRDLWVDLFLLGLLQHFGQITNPALHGVFLLSGIVGASRGSQNQETTNQRLVGHLEHESARVVTHHISPSVLLLRLSGHAVHPQPAIFGDHDDERLALLAHRQRSVDLLEVNELPPVGLLQIELVDTGGDVLQQLHLIIEILGHFGMVD</sequence>
<name>A0A2A2LVT7_9BILA</name>
<comment type="caution">
    <text evidence="1">The sequence shown here is derived from an EMBL/GenBank/DDBJ whole genome shotgun (WGS) entry which is preliminary data.</text>
</comment>
<dbReference type="EMBL" id="LIAE01006382">
    <property type="protein sequence ID" value="PAV90288.1"/>
    <property type="molecule type" value="Genomic_DNA"/>
</dbReference>
<reference evidence="1 2" key="1">
    <citation type="journal article" date="2017" name="Curr. Biol.">
        <title>Genome architecture and evolution of a unichromosomal asexual nematode.</title>
        <authorList>
            <person name="Fradin H."/>
            <person name="Zegar C."/>
            <person name="Gutwein M."/>
            <person name="Lucas J."/>
            <person name="Kovtun M."/>
            <person name="Corcoran D."/>
            <person name="Baugh L.R."/>
            <person name="Kiontke K."/>
            <person name="Gunsalus K."/>
            <person name="Fitch D.H."/>
            <person name="Piano F."/>
        </authorList>
    </citation>
    <scope>NUCLEOTIDE SEQUENCE [LARGE SCALE GENOMIC DNA]</scope>
    <source>
        <strain evidence="1">PF1309</strain>
    </source>
</reference>
<keyword evidence="2" id="KW-1185">Reference proteome</keyword>
<protein>
    <submittedName>
        <fullName evidence="1">Uncharacterized protein</fullName>
    </submittedName>
</protein>